<dbReference type="InterPro" id="IPR000157">
    <property type="entry name" value="TIR_dom"/>
</dbReference>
<dbReference type="InterPro" id="IPR032675">
    <property type="entry name" value="LRR_dom_sf"/>
</dbReference>
<evidence type="ECO:0000313" key="9">
    <source>
        <dbReference type="EnsemblPlants" id="QL10p004286:mrna"/>
    </source>
</evidence>
<dbReference type="GO" id="GO:0061809">
    <property type="term" value="F:NAD+ nucleosidase activity, cyclic ADP-ribose generating"/>
    <property type="evidence" value="ECO:0007669"/>
    <property type="project" value="UniProtKB-EC"/>
</dbReference>
<dbReference type="SUPFAM" id="SSF46785">
    <property type="entry name" value="Winged helix' DNA-binding domain"/>
    <property type="match status" value="1"/>
</dbReference>
<dbReference type="InterPro" id="IPR042197">
    <property type="entry name" value="Apaf_helical"/>
</dbReference>
<keyword evidence="5" id="KW-0611">Plant defense</keyword>
<evidence type="ECO:0000256" key="1">
    <source>
        <dbReference type="ARBA" id="ARBA00011982"/>
    </source>
</evidence>
<keyword evidence="10" id="KW-1185">Reference proteome</keyword>
<dbReference type="EnsemblPlants" id="QL10p004286:mrna">
    <property type="protein sequence ID" value="QL10p004286:mrna"/>
    <property type="gene ID" value="QL10p004286"/>
</dbReference>
<evidence type="ECO:0000256" key="3">
    <source>
        <dbReference type="ARBA" id="ARBA00022737"/>
    </source>
</evidence>
<dbReference type="GO" id="GO:0043531">
    <property type="term" value="F:ADP binding"/>
    <property type="evidence" value="ECO:0007669"/>
    <property type="project" value="InterPro"/>
</dbReference>
<sequence length="1279" mass="146711">MAFLTNKRASSSSITYQYKYDVFLSFRGDDTRMDFTSHLNGFLKLKGIHTFIDDELPRGEEISIELLEAIKSSRSSIIVFSENYASSTWCLDELVEILECKKSGQMVLPVFYKVDPSEVRNQKGKFGEALAKHEVNNIKKVQRWREALNKAGSISGLTYKDGLASGMSREFESRANYLARQYILSCSAPAVMTLQFPTCFTHVPLWRLTSRESVVRSSREAPFCSQFEFIEEIFEEISSAQLNHMKLSVAKYLVGIDTRVNDVINRCLDIKSNDVRIVGIFGLPGVGKTTIAKVIFNKIHYCFDGSSFLDNVSEKSRTIDGLIKLQESLCNDILGYQNLKVGSISKGINVTIERLHRKRILIVLDNVENLDEIEFFSENYDRFTSGSRIIITTRDKHLLDILIKNNTVMYYEVKELNKHEAHKLFCQEAFGRINFKEDYSELVNKFIDYAKGLPLVLKIIGADLYGRTKHEWKSALDKYKRIPKGDIQKILKISYDGLDQTQQEIFLDIAYFLKGFCKDKVVDIVRSINNHDPYYDIERLIDKYLIIVTEDNKLSMHDLIQQMGWEIVRQESPEVIEKRSRLLCYEDAPEILIENTGSNEIRGITLCLPEPKKVKLNLGKMKNLKYLIVCNVICEDLKSLPNRLRLLEWNEFPLSSLPSTFEPKNLVVLKMRRSHIKLDEHFEVPDLSLIAPNIKELHLFSCINLVEVHQSVGLLEELKLWNLSGCQNLRIIPRNLKLKSLKEFYFYGCVSLEQGTEALFSSTGYLIALQRLSISLKNVKDVPSSISNLKNLRRLNMDYCDNFPKAMDTPDCFPKLEILGIRYSNITTLPEINIRFQKLKMLFFQHCWNLREIPMLPPHLESLYIEGCGSLDSQSRRRLLSQFGEKVGLPQNIVCSRGSLHQGSISEKCCDTSKMCFGLRFSLILPGTKIPKWFNHQCVGSSISFLVGSKSLVLAFCVALKVEQEDIGAYPYGTFICSVHIFLNGYKKGFYWRKLFLDSSSLTWFHYRSNSSFDGIVSEDCNNVKLLFEISNYDPKKAKITIERCGAHVACICPSQNPAVDKMACIRIHESLRASFDENLKMFLCRVAAQKLVRFLKTHCPLCKIAEDSLLHLFQCCPYAKGVWYGGRWGFRVEMIRAQTVMEFVEHIIDPPSELLAERITKDEFTLFVVVAMKILWMAREEALVSNTKPPINQLVHRLNKQFDFYLRPLTKGQNMGSAWTKPLDQLVKLNFDASCDQNNVGLALVLKDQDGNGRAIRRGININSKKGMPLAKEEHKLW</sequence>
<dbReference type="EMBL" id="LRBV02000010">
    <property type="status" value="NOT_ANNOTATED_CDS"/>
    <property type="molecule type" value="Genomic_DNA"/>
</dbReference>
<dbReference type="Pfam" id="PF00931">
    <property type="entry name" value="NB-ARC"/>
    <property type="match status" value="1"/>
</dbReference>
<keyword evidence="3" id="KW-0677">Repeat</keyword>
<dbReference type="InterPro" id="IPR035897">
    <property type="entry name" value="Toll_tir_struct_dom_sf"/>
</dbReference>
<dbReference type="Gene3D" id="3.80.10.10">
    <property type="entry name" value="Ribonuclease Inhibitor"/>
    <property type="match status" value="2"/>
</dbReference>
<dbReference type="Pfam" id="PF01582">
    <property type="entry name" value="TIR"/>
    <property type="match status" value="1"/>
</dbReference>
<dbReference type="GO" id="GO:0007165">
    <property type="term" value="P:signal transduction"/>
    <property type="evidence" value="ECO:0007669"/>
    <property type="project" value="InterPro"/>
</dbReference>
<dbReference type="PRINTS" id="PR00364">
    <property type="entry name" value="DISEASERSIST"/>
</dbReference>
<dbReference type="InterPro" id="IPR003593">
    <property type="entry name" value="AAA+_ATPase"/>
</dbReference>
<comment type="catalytic activity">
    <reaction evidence="7">
        <text>NAD(+) + H2O = ADP-D-ribose + nicotinamide + H(+)</text>
        <dbReference type="Rhea" id="RHEA:16301"/>
        <dbReference type="ChEBI" id="CHEBI:15377"/>
        <dbReference type="ChEBI" id="CHEBI:15378"/>
        <dbReference type="ChEBI" id="CHEBI:17154"/>
        <dbReference type="ChEBI" id="CHEBI:57540"/>
        <dbReference type="ChEBI" id="CHEBI:57967"/>
        <dbReference type="EC" id="3.2.2.6"/>
    </reaction>
    <physiologicalReaction direction="left-to-right" evidence="7">
        <dbReference type="Rhea" id="RHEA:16302"/>
    </physiologicalReaction>
</comment>
<dbReference type="GO" id="GO:0006952">
    <property type="term" value="P:defense response"/>
    <property type="evidence" value="ECO:0007669"/>
    <property type="project" value="UniProtKB-KW"/>
</dbReference>
<keyword evidence="6" id="KW-0520">NAD</keyword>
<evidence type="ECO:0000259" key="8">
    <source>
        <dbReference type="PROSITE" id="PS50104"/>
    </source>
</evidence>
<dbReference type="InterPro" id="IPR058192">
    <property type="entry name" value="WHD_ROQ1-like"/>
</dbReference>
<keyword evidence="2" id="KW-0433">Leucine-rich repeat</keyword>
<dbReference type="Gramene" id="QL10p004286:mrna">
    <property type="protein sequence ID" value="QL10p004286:mrna"/>
    <property type="gene ID" value="QL10p004286"/>
</dbReference>
<dbReference type="PROSITE" id="PS50104">
    <property type="entry name" value="TIR"/>
    <property type="match status" value="1"/>
</dbReference>
<dbReference type="InterPro" id="IPR045344">
    <property type="entry name" value="C-JID"/>
</dbReference>
<dbReference type="Gene3D" id="3.40.50.10140">
    <property type="entry name" value="Toll/interleukin-1 receptor homology (TIR) domain"/>
    <property type="match status" value="1"/>
</dbReference>
<reference evidence="9 10" key="1">
    <citation type="journal article" date="2016" name="G3 (Bethesda)">
        <title>First Draft Assembly and Annotation of the Genome of a California Endemic Oak Quercus lobata Nee (Fagaceae).</title>
        <authorList>
            <person name="Sork V.L."/>
            <person name="Fitz-Gibbon S.T."/>
            <person name="Puiu D."/>
            <person name="Crepeau M."/>
            <person name="Gugger P.F."/>
            <person name="Sherman R."/>
            <person name="Stevens K."/>
            <person name="Langley C.H."/>
            <person name="Pellegrini M."/>
            <person name="Salzberg S.L."/>
        </authorList>
    </citation>
    <scope>NUCLEOTIDE SEQUENCE [LARGE SCALE GENOMIC DNA]</scope>
    <source>
        <strain evidence="9 10">cv. SW786</strain>
    </source>
</reference>
<dbReference type="Proteomes" id="UP000594261">
    <property type="component" value="Chromosome 10"/>
</dbReference>
<dbReference type="SUPFAM" id="SSF52058">
    <property type="entry name" value="L domain-like"/>
    <property type="match status" value="1"/>
</dbReference>
<dbReference type="SUPFAM" id="SSF52200">
    <property type="entry name" value="Toll/Interleukin receptor TIR domain"/>
    <property type="match status" value="1"/>
</dbReference>
<dbReference type="PANTHER" id="PTHR11017">
    <property type="entry name" value="LEUCINE-RICH REPEAT-CONTAINING PROTEIN"/>
    <property type="match status" value="1"/>
</dbReference>
<name>A0A7N2MN43_QUELO</name>
<dbReference type="Gene3D" id="3.40.50.300">
    <property type="entry name" value="P-loop containing nucleotide triphosphate hydrolases"/>
    <property type="match status" value="1"/>
</dbReference>
<dbReference type="SMART" id="SM00255">
    <property type="entry name" value="TIR"/>
    <property type="match status" value="1"/>
</dbReference>
<dbReference type="InParanoid" id="A0A7N2MN43"/>
<dbReference type="AlphaFoldDB" id="A0A7N2MN43"/>
<dbReference type="EC" id="3.2.2.6" evidence="1"/>
<protein>
    <recommendedName>
        <fullName evidence="1">ADP-ribosyl cyclase/cyclic ADP-ribose hydrolase</fullName>
        <ecNumber evidence="1">3.2.2.6</ecNumber>
    </recommendedName>
</protein>
<evidence type="ECO:0000256" key="2">
    <source>
        <dbReference type="ARBA" id="ARBA00022614"/>
    </source>
</evidence>
<organism evidence="9 10">
    <name type="scientific">Quercus lobata</name>
    <name type="common">Valley oak</name>
    <dbReference type="NCBI Taxonomy" id="97700"/>
    <lineage>
        <taxon>Eukaryota</taxon>
        <taxon>Viridiplantae</taxon>
        <taxon>Streptophyta</taxon>
        <taxon>Embryophyta</taxon>
        <taxon>Tracheophyta</taxon>
        <taxon>Spermatophyta</taxon>
        <taxon>Magnoliopsida</taxon>
        <taxon>eudicotyledons</taxon>
        <taxon>Gunneridae</taxon>
        <taxon>Pentapetalae</taxon>
        <taxon>rosids</taxon>
        <taxon>fabids</taxon>
        <taxon>Fagales</taxon>
        <taxon>Fagaceae</taxon>
        <taxon>Quercus</taxon>
    </lineage>
</organism>
<evidence type="ECO:0000313" key="10">
    <source>
        <dbReference type="Proteomes" id="UP000594261"/>
    </source>
</evidence>
<dbReference type="FunFam" id="3.40.50.10140:FF:000007">
    <property type="entry name" value="Disease resistance protein (TIR-NBS-LRR class)"/>
    <property type="match status" value="1"/>
</dbReference>
<dbReference type="PANTHER" id="PTHR11017:SF570">
    <property type="entry name" value="DISEASE RESISTANCE PROTEIN (TIR-NBS CLASS)-RELATED"/>
    <property type="match status" value="1"/>
</dbReference>
<evidence type="ECO:0000256" key="4">
    <source>
        <dbReference type="ARBA" id="ARBA00022801"/>
    </source>
</evidence>
<evidence type="ECO:0000256" key="7">
    <source>
        <dbReference type="ARBA" id="ARBA00047304"/>
    </source>
</evidence>
<accession>A0A7N2MN43</accession>
<dbReference type="SMART" id="SM00382">
    <property type="entry name" value="AAA"/>
    <property type="match status" value="1"/>
</dbReference>
<dbReference type="InterPro" id="IPR044974">
    <property type="entry name" value="Disease_R_plants"/>
</dbReference>
<dbReference type="InterPro" id="IPR036390">
    <property type="entry name" value="WH_DNA-bd_sf"/>
</dbReference>
<evidence type="ECO:0000256" key="5">
    <source>
        <dbReference type="ARBA" id="ARBA00022821"/>
    </source>
</evidence>
<reference evidence="9" key="2">
    <citation type="submission" date="2021-01" db="UniProtKB">
        <authorList>
            <consortium name="EnsemblPlants"/>
        </authorList>
    </citation>
    <scope>IDENTIFICATION</scope>
</reference>
<dbReference type="InterPro" id="IPR027417">
    <property type="entry name" value="P-loop_NTPase"/>
</dbReference>
<feature type="domain" description="TIR" evidence="8">
    <location>
        <begin position="18"/>
        <end position="179"/>
    </location>
</feature>
<dbReference type="Pfam" id="PF20160">
    <property type="entry name" value="C-JID"/>
    <property type="match status" value="1"/>
</dbReference>
<dbReference type="Gene3D" id="1.10.8.430">
    <property type="entry name" value="Helical domain of apoptotic protease-activating factors"/>
    <property type="match status" value="1"/>
</dbReference>
<evidence type="ECO:0000256" key="6">
    <source>
        <dbReference type="ARBA" id="ARBA00023027"/>
    </source>
</evidence>
<dbReference type="InterPro" id="IPR002182">
    <property type="entry name" value="NB-ARC"/>
</dbReference>
<keyword evidence="4" id="KW-0378">Hydrolase</keyword>
<dbReference type="SUPFAM" id="SSF52540">
    <property type="entry name" value="P-loop containing nucleoside triphosphate hydrolases"/>
    <property type="match status" value="1"/>
</dbReference>
<proteinExistence type="predicted"/>
<dbReference type="Pfam" id="PF23282">
    <property type="entry name" value="WHD_ROQ1"/>
    <property type="match status" value="1"/>
</dbReference>